<dbReference type="CDD" id="cd04301">
    <property type="entry name" value="NAT_SF"/>
    <property type="match status" value="1"/>
</dbReference>
<evidence type="ECO:0000313" key="3">
    <source>
        <dbReference type="Proteomes" id="UP000183954"/>
    </source>
</evidence>
<evidence type="ECO:0000313" key="2">
    <source>
        <dbReference type="EMBL" id="SHI23881.1"/>
    </source>
</evidence>
<feature type="domain" description="N-acetyltransferase" evidence="1">
    <location>
        <begin position="1"/>
        <end position="84"/>
    </location>
</feature>
<dbReference type="SUPFAM" id="SSF55729">
    <property type="entry name" value="Acyl-CoA N-acyltransferases (Nat)"/>
    <property type="match status" value="1"/>
</dbReference>
<proteinExistence type="predicted"/>
<sequence length="84" mass="9438">MIGVSISKEMRGQGLGTELIEKSLQALANENIEEVELTVDATNVAANGYRSLLSGNRWHFYVFEWLSLGYPSLVTFINILEKNF</sequence>
<dbReference type="EMBL" id="FQXJ01000012">
    <property type="protein sequence ID" value="SHI23881.1"/>
    <property type="molecule type" value="Genomic_DNA"/>
</dbReference>
<evidence type="ECO:0000259" key="1">
    <source>
        <dbReference type="PROSITE" id="PS51186"/>
    </source>
</evidence>
<name>A0A1M5ZI58_9FIRM</name>
<dbReference type="Pfam" id="PF00583">
    <property type="entry name" value="Acetyltransf_1"/>
    <property type="match status" value="1"/>
</dbReference>
<dbReference type="Gene3D" id="3.40.630.30">
    <property type="match status" value="1"/>
</dbReference>
<dbReference type="PROSITE" id="PS51186">
    <property type="entry name" value="GNAT"/>
    <property type="match status" value="1"/>
</dbReference>
<dbReference type="InterPro" id="IPR016181">
    <property type="entry name" value="Acyl_CoA_acyltransferase"/>
</dbReference>
<gene>
    <name evidence="2" type="ORF">SAMN02746098_03280</name>
</gene>
<dbReference type="InterPro" id="IPR000182">
    <property type="entry name" value="GNAT_dom"/>
</dbReference>
<keyword evidence="2" id="KW-0808">Transferase</keyword>
<accession>A0A1M5ZI58</accession>
<dbReference type="STRING" id="1121420.SAMN02746098_03280"/>
<keyword evidence="3" id="KW-1185">Reference proteome</keyword>
<protein>
    <submittedName>
        <fullName evidence="2">Acetyltransferase (GNAT) family protein</fullName>
    </submittedName>
</protein>
<dbReference type="AlphaFoldDB" id="A0A1M5ZI58"/>
<organism evidence="2 3">
    <name type="scientific">Desulfosporosinus lacus DSM 15449</name>
    <dbReference type="NCBI Taxonomy" id="1121420"/>
    <lineage>
        <taxon>Bacteria</taxon>
        <taxon>Bacillati</taxon>
        <taxon>Bacillota</taxon>
        <taxon>Clostridia</taxon>
        <taxon>Eubacteriales</taxon>
        <taxon>Desulfitobacteriaceae</taxon>
        <taxon>Desulfosporosinus</taxon>
    </lineage>
</organism>
<dbReference type="GO" id="GO:0016747">
    <property type="term" value="F:acyltransferase activity, transferring groups other than amino-acyl groups"/>
    <property type="evidence" value="ECO:0007669"/>
    <property type="project" value="InterPro"/>
</dbReference>
<dbReference type="Proteomes" id="UP000183954">
    <property type="component" value="Unassembled WGS sequence"/>
</dbReference>
<reference evidence="3" key="1">
    <citation type="submission" date="2016-11" db="EMBL/GenBank/DDBJ databases">
        <authorList>
            <person name="Varghese N."/>
            <person name="Submissions S."/>
        </authorList>
    </citation>
    <scope>NUCLEOTIDE SEQUENCE [LARGE SCALE GENOMIC DNA]</scope>
    <source>
        <strain evidence="3">DSM 15449</strain>
    </source>
</reference>